<organism evidence="2 3">
    <name type="scientific">Ruminococcoides intestinale</name>
    <dbReference type="NCBI Taxonomy" id="3133162"/>
    <lineage>
        <taxon>Bacteria</taxon>
        <taxon>Bacillati</taxon>
        <taxon>Bacillota</taxon>
        <taxon>Clostridia</taxon>
        <taxon>Eubacteriales</taxon>
        <taxon>Oscillospiraceae</taxon>
        <taxon>Ruminococcoides</taxon>
    </lineage>
</organism>
<dbReference type="Pfam" id="PF01370">
    <property type="entry name" value="Epimerase"/>
    <property type="match status" value="1"/>
</dbReference>
<accession>A0ABV1F7T2</accession>
<evidence type="ECO:0000313" key="3">
    <source>
        <dbReference type="Proteomes" id="UP001490816"/>
    </source>
</evidence>
<dbReference type="InterPro" id="IPR036291">
    <property type="entry name" value="NAD(P)-bd_dom_sf"/>
</dbReference>
<protein>
    <submittedName>
        <fullName evidence="2">NAD-dependent epimerase/dehydratase family protein</fullName>
    </submittedName>
</protein>
<evidence type="ECO:0000313" key="2">
    <source>
        <dbReference type="EMBL" id="MEQ2469435.1"/>
    </source>
</evidence>
<dbReference type="PANTHER" id="PTHR43245:SF13">
    <property type="entry name" value="UDP-D-APIOSE_UDP-D-XYLOSE SYNTHASE 2"/>
    <property type="match status" value="1"/>
</dbReference>
<evidence type="ECO:0000259" key="1">
    <source>
        <dbReference type="Pfam" id="PF01370"/>
    </source>
</evidence>
<gene>
    <name evidence="2" type="ORF">WMO39_03670</name>
</gene>
<dbReference type="EMBL" id="JBBMEZ010000007">
    <property type="protein sequence ID" value="MEQ2469435.1"/>
    <property type="molecule type" value="Genomic_DNA"/>
</dbReference>
<dbReference type="Gene3D" id="3.40.50.720">
    <property type="entry name" value="NAD(P)-binding Rossmann-like Domain"/>
    <property type="match status" value="1"/>
</dbReference>
<dbReference type="RefSeq" id="WP_015523903.1">
    <property type="nucleotide sequence ID" value="NZ_JBBMEZ010000007.1"/>
</dbReference>
<proteinExistence type="predicted"/>
<dbReference type="SUPFAM" id="SSF51735">
    <property type="entry name" value="NAD(P)-binding Rossmann-fold domains"/>
    <property type="match status" value="1"/>
</dbReference>
<dbReference type="Proteomes" id="UP001490816">
    <property type="component" value="Unassembled WGS sequence"/>
</dbReference>
<dbReference type="PANTHER" id="PTHR43245">
    <property type="entry name" value="BIFUNCTIONAL POLYMYXIN RESISTANCE PROTEIN ARNA"/>
    <property type="match status" value="1"/>
</dbReference>
<reference evidence="2 3" key="1">
    <citation type="submission" date="2024-03" db="EMBL/GenBank/DDBJ databases">
        <title>Human intestinal bacterial collection.</title>
        <authorList>
            <person name="Pauvert C."/>
            <person name="Hitch T.C.A."/>
            <person name="Clavel T."/>
        </authorList>
    </citation>
    <scope>NUCLEOTIDE SEQUENCE [LARGE SCALE GENOMIC DNA]</scope>
    <source>
        <strain evidence="2 3">CLA-JM-H38</strain>
    </source>
</reference>
<dbReference type="InterPro" id="IPR001509">
    <property type="entry name" value="Epimerase_deHydtase"/>
</dbReference>
<comment type="caution">
    <text evidence="2">The sequence shown here is derived from an EMBL/GenBank/DDBJ whole genome shotgun (WGS) entry which is preliminary data.</text>
</comment>
<keyword evidence="3" id="KW-1185">Reference proteome</keyword>
<sequence>MKILITGGTTFVSRYAAEHFVSKGEEVFVLNRNSRPQSQGVHLINCDRLNLGNKFANEHFDLILDITAYTDEHIKALLRSGVSFDDYIFISSSAVYPETNPQPFAENQTCGKNSVWGDYGINKLNAEKYLLDTVQNAYILRPPYFYGMYENLYREAFPFDCAILDRKFYIPENGDMKLQFFNVSDLCKFIEIIIEKHPSNHIFNVGNKETVTIKEWVELCYKVAGREVEFVSVSKDIPQRDYFCFYDYEYVLDVRKQNELMPNTVSLYDGLKEEFEWYKNHQDSIYNRKPYIEYIDTKLK</sequence>
<feature type="domain" description="NAD-dependent epimerase/dehydratase" evidence="1">
    <location>
        <begin position="68"/>
        <end position="206"/>
    </location>
</feature>
<name>A0ABV1F7T2_9FIRM</name>
<dbReference type="InterPro" id="IPR050177">
    <property type="entry name" value="Lipid_A_modif_metabolic_enz"/>
</dbReference>